<name>A0ABR7J010_9FLAO</name>
<evidence type="ECO:0000313" key="1">
    <source>
        <dbReference type="EMBL" id="MBC5835363.1"/>
    </source>
</evidence>
<evidence type="ECO:0000313" key="2">
    <source>
        <dbReference type="Proteomes" id="UP000605990"/>
    </source>
</evidence>
<protein>
    <submittedName>
        <fullName evidence="1">Uncharacterized protein</fullName>
    </submittedName>
</protein>
<comment type="caution">
    <text evidence="1">The sequence shown here is derived from an EMBL/GenBank/DDBJ whole genome shotgun (WGS) entry which is preliminary data.</text>
</comment>
<sequence length="108" mass="12667">MELEKKLDELSAKVDKILETQELILNKLNQGIVLSKESILDNSTNKKLSKKEIQNIKIQEIKESIELRLKYGMIFKRQFNLAIIPSNERIKFYLRSNDSKAFDGLKRK</sequence>
<dbReference type="RefSeq" id="WP_166125785.1">
    <property type="nucleotide sequence ID" value="NZ_JAANOQ010000002.1"/>
</dbReference>
<proteinExistence type="predicted"/>
<organism evidence="1 2">
    <name type="scientific">Flavobacterium bernardetii</name>
    <dbReference type="NCBI Taxonomy" id="2813823"/>
    <lineage>
        <taxon>Bacteria</taxon>
        <taxon>Pseudomonadati</taxon>
        <taxon>Bacteroidota</taxon>
        <taxon>Flavobacteriia</taxon>
        <taxon>Flavobacteriales</taxon>
        <taxon>Flavobacteriaceae</taxon>
        <taxon>Flavobacterium</taxon>
    </lineage>
</organism>
<gene>
    <name evidence="1" type="ORF">H8R27_10760</name>
</gene>
<dbReference type="Proteomes" id="UP000605990">
    <property type="component" value="Unassembled WGS sequence"/>
</dbReference>
<accession>A0ABR7J010</accession>
<dbReference type="EMBL" id="JACRUN010000006">
    <property type="protein sequence ID" value="MBC5835363.1"/>
    <property type="molecule type" value="Genomic_DNA"/>
</dbReference>
<reference evidence="1 2" key="1">
    <citation type="submission" date="2020-08" db="EMBL/GenBank/DDBJ databases">
        <title>Description of novel Flavobacterium F-408 isolate.</title>
        <authorList>
            <person name="Saticioglu I.B."/>
            <person name="Duman M."/>
            <person name="Altun S."/>
        </authorList>
    </citation>
    <scope>NUCLEOTIDE SEQUENCE [LARGE SCALE GENOMIC DNA]</scope>
    <source>
        <strain evidence="1 2">F-408</strain>
    </source>
</reference>
<keyword evidence="2" id="KW-1185">Reference proteome</keyword>